<keyword evidence="1" id="KW-0812">Transmembrane</keyword>
<keyword evidence="3" id="KW-1185">Reference proteome</keyword>
<dbReference type="RefSeq" id="WP_169573980.1">
    <property type="nucleotide sequence ID" value="NZ_JABBFV010000010.1"/>
</dbReference>
<comment type="caution">
    <text evidence="2">The sequence shown here is derived from an EMBL/GenBank/DDBJ whole genome shotgun (WGS) entry which is preliminary data.</text>
</comment>
<dbReference type="EMBL" id="JABBFV010000010">
    <property type="protein sequence ID" value="NML11457.1"/>
    <property type="molecule type" value="Genomic_DNA"/>
</dbReference>
<evidence type="ECO:0000313" key="3">
    <source>
        <dbReference type="Proteomes" id="UP000519023"/>
    </source>
</evidence>
<sequence>MSGFDLVFAAFGLLLGLAISEVLGGFSRALKLKRGAKPVRIGWLTPLLGLFVLLDLTSFWLTAFEARAQMDANYLTLTAVLALVGVYYLAATLIFPDEPEEWPDFDDWYDRHKRLVIGGVLTANIGIIVGQNVLELYRPSGGPEPSDTVTAWALLALVGLIGLLVALLFVRSRRWNIAMLIALPMILVTASVYLDMV</sequence>
<organism evidence="2 3">
    <name type="scientific">Sphingobium psychrophilum</name>
    <dbReference type="NCBI Taxonomy" id="2728834"/>
    <lineage>
        <taxon>Bacteria</taxon>
        <taxon>Pseudomonadati</taxon>
        <taxon>Pseudomonadota</taxon>
        <taxon>Alphaproteobacteria</taxon>
        <taxon>Sphingomonadales</taxon>
        <taxon>Sphingomonadaceae</taxon>
        <taxon>Sphingobium</taxon>
    </lineage>
</organism>
<keyword evidence="1" id="KW-1133">Transmembrane helix</keyword>
<feature type="transmembrane region" description="Helical" evidence="1">
    <location>
        <begin position="149"/>
        <end position="170"/>
    </location>
</feature>
<name>A0A7X9WX14_9SPHN</name>
<feature type="transmembrane region" description="Helical" evidence="1">
    <location>
        <begin position="41"/>
        <end position="62"/>
    </location>
</feature>
<evidence type="ECO:0000313" key="2">
    <source>
        <dbReference type="EMBL" id="NML11457.1"/>
    </source>
</evidence>
<reference evidence="2 3" key="1">
    <citation type="submission" date="2020-04" db="EMBL/GenBank/DDBJ databases">
        <title>Sphingobium sp. AR-3-1 isolated from Arctic soil.</title>
        <authorList>
            <person name="Dahal R.H."/>
            <person name="Chaudhary D.K."/>
        </authorList>
    </citation>
    <scope>NUCLEOTIDE SEQUENCE [LARGE SCALE GENOMIC DNA]</scope>
    <source>
        <strain evidence="2 3">AR-3-1</strain>
    </source>
</reference>
<evidence type="ECO:0000256" key="1">
    <source>
        <dbReference type="SAM" id="Phobius"/>
    </source>
</evidence>
<keyword evidence="1" id="KW-0472">Membrane</keyword>
<dbReference type="Proteomes" id="UP000519023">
    <property type="component" value="Unassembled WGS sequence"/>
</dbReference>
<protein>
    <submittedName>
        <fullName evidence="2">Uncharacterized protein</fullName>
    </submittedName>
</protein>
<accession>A0A7X9WX14</accession>
<dbReference type="AlphaFoldDB" id="A0A7X9WX14"/>
<feature type="transmembrane region" description="Helical" evidence="1">
    <location>
        <begin position="74"/>
        <end position="95"/>
    </location>
</feature>
<feature type="transmembrane region" description="Helical" evidence="1">
    <location>
        <begin position="177"/>
        <end position="194"/>
    </location>
</feature>
<feature type="transmembrane region" description="Helical" evidence="1">
    <location>
        <begin position="6"/>
        <end position="29"/>
    </location>
</feature>
<proteinExistence type="predicted"/>
<gene>
    <name evidence="2" type="ORF">HHL08_15085</name>
</gene>
<feature type="transmembrane region" description="Helical" evidence="1">
    <location>
        <begin position="115"/>
        <end position="134"/>
    </location>
</feature>